<dbReference type="OrthoDB" id="2287011at2"/>
<dbReference type="InterPro" id="IPR036388">
    <property type="entry name" value="WH-like_DNA-bd_sf"/>
</dbReference>
<reference evidence="2 3" key="1">
    <citation type="submission" date="2017-08" db="EMBL/GenBank/DDBJ databases">
        <authorList>
            <person name="de Groot N.N."/>
        </authorList>
    </citation>
    <scope>NUCLEOTIDE SEQUENCE [LARGE SCALE GENOMIC DNA]</scope>
    <source>
        <strain evidence="2 3">USBA 352</strain>
    </source>
</reference>
<protein>
    <submittedName>
        <fullName evidence="2">DNA-binding transcriptional regulator, MarR family</fullName>
    </submittedName>
</protein>
<evidence type="ECO:0000313" key="2">
    <source>
        <dbReference type="EMBL" id="SOC20364.1"/>
    </source>
</evidence>
<dbReference type="InterPro" id="IPR036390">
    <property type="entry name" value="WH_DNA-bd_sf"/>
</dbReference>
<evidence type="ECO:0000259" key="1">
    <source>
        <dbReference type="PROSITE" id="PS50995"/>
    </source>
</evidence>
<dbReference type="EMBL" id="OBML01000010">
    <property type="protein sequence ID" value="SOC20364.1"/>
    <property type="molecule type" value="Genomic_DNA"/>
</dbReference>
<dbReference type="Proteomes" id="UP000219331">
    <property type="component" value="Unassembled WGS sequence"/>
</dbReference>
<dbReference type="STRING" id="538381.GCA_001696535_03846"/>
<dbReference type="Gene3D" id="1.10.10.10">
    <property type="entry name" value="Winged helix-like DNA-binding domain superfamily/Winged helix DNA-binding domain"/>
    <property type="match status" value="1"/>
</dbReference>
<feature type="domain" description="HTH marR-type" evidence="1">
    <location>
        <begin position="8"/>
        <end position="139"/>
    </location>
</feature>
<dbReference type="PROSITE" id="PS50995">
    <property type="entry name" value="HTH_MARR_2"/>
    <property type="match status" value="1"/>
</dbReference>
<organism evidence="2 3">
    <name type="scientific">Stappia indica</name>
    <dbReference type="NCBI Taxonomy" id="538381"/>
    <lineage>
        <taxon>Bacteria</taxon>
        <taxon>Pseudomonadati</taxon>
        <taxon>Pseudomonadota</taxon>
        <taxon>Alphaproteobacteria</taxon>
        <taxon>Hyphomicrobiales</taxon>
        <taxon>Stappiaceae</taxon>
        <taxon>Stappia</taxon>
    </lineage>
</organism>
<keyword evidence="2" id="KW-0238">DNA-binding</keyword>
<dbReference type="SMART" id="SM00347">
    <property type="entry name" value="HTH_MARR"/>
    <property type="match status" value="1"/>
</dbReference>
<dbReference type="InterPro" id="IPR000835">
    <property type="entry name" value="HTH_MarR-typ"/>
</dbReference>
<dbReference type="GO" id="GO:0003677">
    <property type="term" value="F:DNA binding"/>
    <property type="evidence" value="ECO:0007669"/>
    <property type="project" value="UniProtKB-KW"/>
</dbReference>
<dbReference type="GO" id="GO:0003700">
    <property type="term" value="F:DNA-binding transcription factor activity"/>
    <property type="evidence" value="ECO:0007669"/>
    <property type="project" value="InterPro"/>
</dbReference>
<keyword evidence="3" id="KW-1185">Reference proteome</keyword>
<dbReference type="PRINTS" id="PR00598">
    <property type="entry name" value="HTHMARR"/>
</dbReference>
<name>A0A285TDQ0_9HYPH</name>
<gene>
    <name evidence="2" type="ORF">SAMN05421512_110209</name>
</gene>
<dbReference type="RefSeq" id="WP_097175923.1">
    <property type="nucleotide sequence ID" value="NZ_OBML01000010.1"/>
</dbReference>
<dbReference type="SUPFAM" id="SSF46785">
    <property type="entry name" value="Winged helix' DNA-binding domain"/>
    <property type="match status" value="1"/>
</dbReference>
<dbReference type="Pfam" id="PF12802">
    <property type="entry name" value="MarR_2"/>
    <property type="match status" value="1"/>
</dbReference>
<evidence type="ECO:0000313" key="3">
    <source>
        <dbReference type="Proteomes" id="UP000219331"/>
    </source>
</evidence>
<sequence>MTLPKALADCLIMNTVATSRALLKRWDARLKPYGVTVQQFFLLAAIRYLPGQPVMGLAERIALDRTSLTRNLDLLAKKGLVRRVAGLPGNQRVCELTAEGNSLLDPILEEWPGAYASVMKDITDEEAAIYLSVARRLAAP</sequence>
<accession>A0A285TDQ0</accession>
<dbReference type="AlphaFoldDB" id="A0A285TDQ0"/>
<proteinExistence type="predicted"/>